<organism evidence="2 5">
    <name type="scientific">Adineta ricciae</name>
    <name type="common">Rotifer</name>
    <dbReference type="NCBI Taxonomy" id="249248"/>
    <lineage>
        <taxon>Eukaryota</taxon>
        <taxon>Metazoa</taxon>
        <taxon>Spiralia</taxon>
        <taxon>Gnathifera</taxon>
        <taxon>Rotifera</taxon>
        <taxon>Eurotatoria</taxon>
        <taxon>Bdelloidea</taxon>
        <taxon>Adinetida</taxon>
        <taxon>Adinetidae</taxon>
        <taxon>Adineta</taxon>
    </lineage>
</organism>
<comment type="caution">
    <text evidence="2">The sequence shown here is derived from an EMBL/GenBank/DDBJ whole genome shotgun (WGS) entry which is preliminary data.</text>
</comment>
<dbReference type="OrthoDB" id="9978303at2759"/>
<evidence type="ECO:0000313" key="3">
    <source>
        <dbReference type="EMBL" id="CAF1228583.1"/>
    </source>
</evidence>
<feature type="compositionally biased region" description="Low complexity" evidence="1">
    <location>
        <begin position="1"/>
        <end position="16"/>
    </location>
</feature>
<accession>A0A814GJL0</accession>
<name>A0A814GJL0_ADIRI</name>
<proteinExistence type="predicted"/>
<sequence length="178" mass="20267">MELLSQSSSEIEQSSIHITPSNAGYSTPPRTATYDRGVSASPCLSQLFHQPKLLTSAELKRRFPPIHIANKKRRYHLIRKIDCLVPLERNLNVPEILPDLFDSHTCELSPTYPSIHDDCMVPLSSSMASPSLSSFKIVHPRPNFNYLIANCFKTEQENSFSISETMMKQKFKFLLQKN</sequence>
<feature type="compositionally biased region" description="Polar residues" evidence="1">
    <location>
        <begin position="17"/>
        <end position="30"/>
    </location>
</feature>
<feature type="region of interest" description="Disordered" evidence="1">
    <location>
        <begin position="1"/>
        <end position="32"/>
    </location>
</feature>
<dbReference type="AlphaFoldDB" id="A0A814GJL0"/>
<protein>
    <submittedName>
        <fullName evidence="2">Uncharacterized protein</fullName>
    </submittedName>
</protein>
<dbReference type="EMBL" id="CAJNOR010001972">
    <property type="protein sequence ID" value="CAF1228583.1"/>
    <property type="molecule type" value="Genomic_DNA"/>
</dbReference>
<reference evidence="2" key="1">
    <citation type="submission" date="2021-02" db="EMBL/GenBank/DDBJ databases">
        <authorList>
            <person name="Nowell W R."/>
        </authorList>
    </citation>
    <scope>NUCLEOTIDE SEQUENCE</scope>
</reference>
<dbReference type="Proteomes" id="UP000663828">
    <property type="component" value="Unassembled WGS sequence"/>
</dbReference>
<evidence type="ECO:0000313" key="2">
    <source>
        <dbReference type="EMBL" id="CAF0997163.1"/>
    </source>
</evidence>
<dbReference type="Proteomes" id="UP000663852">
    <property type="component" value="Unassembled WGS sequence"/>
</dbReference>
<dbReference type="EMBL" id="CAJNOJ010000060">
    <property type="protein sequence ID" value="CAF0997163.1"/>
    <property type="molecule type" value="Genomic_DNA"/>
</dbReference>
<keyword evidence="4" id="KW-1185">Reference proteome</keyword>
<evidence type="ECO:0000313" key="5">
    <source>
        <dbReference type="Proteomes" id="UP000663852"/>
    </source>
</evidence>
<evidence type="ECO:0000256" key="1">
    <source>
        <dbReference type="SAM" id="MobiDB-lite"/>
    </source>
</evidence>
<gene>
    <name evidence="2" type="ORF">EDS130_LOCUS14694</name>
    <name evidence="3" type="ORF">XAT740_LOCUS25098</name>
</gene>
<evidence type="ECO:0000313" key="4">
    <source>
        <dbReference type="Proteomes" id="UP000663828"/>
    </source>
</evidence>